<comment type="caution">
    <text evidence="1">The sequence shown here is derived from an EMBL/GenBank/DDBJ whole genome shotgun (WGS) entry which is preliminary data.</text>
</comment>
<reference evidence="1 2" key="1">
    <citation type="submission" date="2015-03" db="EMBL/GenBank/DDBJ databases">
        <title>Draft genome of Stenotrophomonas maltophila isolated from urine specimen.</title>
        <authorList>
            <person name="Murugan N."/>
            <person name="Malathi J."/>
            <person name="Umashankar V."/>
            <person name="Madhavan H."/>
        </authorList>
    </citation>
    <scope>NUCLEOTIDE SEQUENCE [LARGE SCALE GENOMIC DNA]</scope>
    <source>
        <strain evidence="1 2">JMNMN1</strain>
    </source>
</reference>
<dbReference type="AlphaFoldDB" id="A0A0F5ZQ96"/>
<evidence type="ECO:0000313" key="1">
    <source>
        <dbReference type="EMBL" id="KKD57130.1"/>
    </source>
</evidence>
<name>A0A0F5ZQ96_STEMA</name>
<organism evidence="1 2">
    <name type="scientific">Stenotrophomonas maltophilia</name>
    <name type="common">Pseudomonas maltophilia</name>
    <name type="synonym">Xanthomonas maltophilia</name>
    <dbReference type="NCBI Taxonomy" id="40324"/>
    <lineage>
        <taxon>Bacteria</taxon>
        <taxon>Pseudomonadati</taxon>
        <taxon>Pseudomonadota</taxon>
        <taxon>Gammaproteobacteria</taxon>
        <taxon>Lysobacterales</taxon>
        <taxon>Lysobacteraceae</taxon>
        <taxon>Stenotrophomonas</taxon>
        <taxon>Stenotrophomonas maltophilia group</taxon>
    </lineage>
</organism>
<gene>
    <name evidence="1" type="ORF">VM57_12980</name>
</gene>
<proteinExistence type="predicted"/>
<evidence type="ECO:0000313" key="2">
    <source>
        <dbReference type="Proteomes" id="UP000243478"/>
    </source>
</evidence>
<dbReference type="Proteomes" id="UP000243478">
    <property type="component" value="Unassembled WGS sequence"/>
</dbReference>
<accession>A0A0F5ZQ96</accession>
<dbReference type="EMBL" id="JZRZ01000020">
    <property type="protein sequence ID" value="KKD57130.1"/>
    <property type="molecule type" value="Genomic_DNA"/>
</dbReference>
<sequence length="59" mass="6270">MEPALLEVGDDGGPRARGQRQRAWIATVVADENACRMCVLDAAGREERTKQKGGAAEAS</sequence>
<protein>
    <submittedName>
        <fullName evidence="1">Uncharacterized protein</fullName>
    </submittedName>
</protein>
<dbReference type="PATRIC" id="fig|40324.63.peg.4783"/>